<dbReference type="OrthoDB" id="1149172at2"/>
<feature type="transmembrane region" description="Helical" evidence="1">
    <location>
        <begin position="256"/>
        <end position="277"/>
    </location>
</feature>
<dbReference type="EMBL" id="FQZH01000004">
    <property type="protein sequence ID" value="SHJ50113.1"/>
    <property type="molecule type" value="Genomic_DNA"/>
</dbReference>
<dbReference type="AlphaFoldDB" id="A0A1M6JTU3"/>
<reference evidence="2 3" key="1">
    <citation type="submission" date="2016-11" db="EMBL/GenBank/DDBJ databases">
        <authorList>
            <person name="Jaros S."/>
            <person name="Januszkiewicz K."/>
            <person name="Wedrychowicz H."/>
        </authorList>
    </citation>
    <scope>NUCLEOTIDE SEQUENCE [LARGE SCALE GENOMIC DNA]</scope>
    <source>
        <strain evidence="2 3">DSM 22807</strain>
    </source>
</reference>
<feature type="transmembrane region" description="Helical" evidence="1">
    <location>
        <begin position="75"/>
        <end position="99"/>
    </location>
</feature>
<organism evidence="2 3">
    <name type="scientific">Flavobacterium haoranii</name>
    <dbReference type="NCBI Taxonomy" id="683124"/>
    <lineage>
        <taxon>Bacteria</taxon>
        <taxon>Pseudomonadati</taxon>
        <taxon>Bacteroidota</taxon>
        <taxon>Flavobacteriia</taxon>
        <taxon>Flavobacteriales</taxon>
        <taxon>Flavobacteriaceae</taxon>
        <taxon>Flavobacterium</taxon>
    </lineage>
</organism>
<accession>A0A1M6JTU3</accession>
<feature type="transmembrane region" description="Helical" evidence="1">
    <location>
        <begin position="32"/>
        <end position="55"/>
    </location>
</feature>
<keyword evidence="1" id="KW-1133">Transmembrane helix</keyword>
<evidence type="ECO:0008006" key="4">
    <source>
        <dbReference type="Google" id="ProtNLM"/>
    </source>
</evidence>
<evidence type="ECO:0000313" key="2">
    <source>
        <dbReference type="EMBL" id="SHJ50113.1"/>
    </source>
</evidence>
<keyword evidence="1" id="KW-0472">Membrane</keyword>
<gene>
    <name evidence="2" type="ORF">SAMN05444337_2090</name>
</gene>
<keyword evidence="3" id="KW-1185">Reference proteome</keyword>
<evidence type="ECO:0000313" key="3">
    <source>
        <dbReference type="Proteomes" id="UP000184232"/>
    </source>
</evidence>
<sequence>MFQLYKKRDFSQFISDTISFFKIEGKNYFKSYFTINGGLLLILVVLISLFVKIFFEGMFSAIQNNENPNFFVEQMFSNLGLFIGLGFLMFFAIILVSVINYTFPVIYLKILEEGKTPTTKEIIDRLKLKAGRSILFFIISIFVLIPVFMILFFITFLLIMVIIGFPLLFILIPAVSSWIAQSYYHYINTNSGYFDALFKGYEIIGKKFWPIIGSTAIMYVIVQIILTLITFIPYIFGLMTMFTNPDLNETNTQETFGFIMIFVTVLMAISILFNYTLQNLILINQGIIYYSIKEADENISVNNEIESIGSNEE</sequence>
<keyword evidence="1" id="KW-0812">Transmembrane</keyword>
<dbReference type="STRING" id="683124.SAMN05444337_2090"/>
<evidence type="ECO:0000256" key="1">
    <source>
        <dbReference type="SAM" id="Phobius"/>
    </source>
</evidence>
<dbReference type="Proteomes" id="UP000184232">
    <property type="component" value="Unassembled WGS sequence"/>
</dbReference>
<feature type="transmembrane region" description="Helical" evidence="1">
    <location>
        <begin position="167"/>
        <end position="187"/>
    </location>
</feature>
<feature type="transmembrane region" description="Helical" evidence="1">
    <location>
        <begin position="134"/>
        <end position="161"/>
    </location>
</feature>
<feature type="transmembrane region" description="Helical" evidence="1">
    <location>
        <begin position="208"/>
        <end position="236"/>
    </location>
</feature>
<proteinExistence type="predicted"/>
<dbReference type="RefSeq" id="WP_072784758.1">
    <property type="nucleotide sequence ID" value="NZ_CP045292.1"/>
</dbReference>
<protein>
    <recommendedName>
        <fullName evidence="4">Membrane domain of glycerophosphoryl diester phosphodiesterase</fullName>
    </recommendedName>
</protein>
<name>A0A1M6JTU3_9FLAO</name>